<reference evidence="3" key="1">
    <citation type="submission" date="2021-12" db="EMBL/GenBank/DDBJ databases">
        <title>Convergent genome expansion in fungi linked to evolution of root-endophyte symbiosis.</title>
        <authorList>
            <consortium name="DOE Joint Genome Institute"/>
            <person name="Ke Y.-H."/>
            <person name="Bonito G."/>
            <person name="Liao H.-L."/>
            <person name="Looney B."/>
            <person name="Rojas-Flechas A."/>
            <person name="Nash J."/>
            <person name="Hameed K."/>
            <person name="Schadt C."/>
            <person name="Martin F."/>
            <person name="Crous P.W."/>
            <person name="Miettinen O."/>
            <person name="Magnuson J.K."/>
            <person name="Labbe J."/>
            <person name="Jacobson D."/>
            <person name="Doktycz M.J."/>
            <person name="Veneault-Fourrey C."/>
            <person name="Kuo A."/>
            <person name="Mondo S."/>
            <person name="Calhoun S."/>
            <person name="Riley R."/>
            <person name="Ohm R."/>
            <person name="LaButti K."/>
            <person name="Andreopoulos B."/>
            <person name="Pangilinan J."/>
            <person name="Nolan M."/>
            <person name="Tritt A."/>
            <person name="Clum A."/>
            <person name="Lipzen A."/>
            <person name="Daum C."/>
            <person name="Barry K."/>
            <person name="Grigoriev I.V."/>
            <person name="Vilgalys R."/>
        </authorList>
    </citation>
    <scope>NUCLEOTIDE SEQUENCE</scope>
    <source>
        <strain evidence="3">PMI_201</strain>
    </source>
</reference>
<organism evidence="3 4">
    <name type="scientific">Talaromyces proteolyticus</name>
    <dbReference type="NCBI Taxonomy" id="1131652"/>
    <lineage>
        <taxon>Eukaryota</taxon>
        <taxon>Fungi</taxon>
        <taxon>Dikarya</taxon>
        <taxon>Ascomycota</taxon>
        <taxon>Pezizomycotina</taxon>
        <taxon>Eurotiomycetes</taxon>
        <taxon>Eurotiomycetidae</taxon>
        <taxon>Eurotiales</taxon>
        <taxon>Trichocomaceae</taxon>
        <taxon>Talaromyces</taxon>
        <taxon>Talaromyces sect. Bacilispori</taxon>
    </lineage>
</organism>
<dbReference type="RefSeq" id="XP_046070124.1">
    <property type="nucleotide sequence ID" value="XM_046216470.1"/>
</dbReference>
<dbReference type="SUPFAM" id="SSF81383">
    <property type="entry name" value="F-box domain"/>
    <property type="match status" value="1"/>
</dbReference>
<dbReference type="InterPro" id="IPR001810">
    <property type="entry name" value="F-box_dom"/>
</dbReference>
<evidence type="ECO:0000256" key="1">
    <source>
        <dbReference type="SAM" id="MobiDB-lite"/>
    </source>
</evidence>
<dbReference type="PROSITE" id="PS50181">
    <property type="entry name" value="FBOX"/>
    <property type="match status" value="1"/>
</dbReference>
<gene>
    <name evidence="3" type="ORF">BGW36DRAFT_381882</name>
</gene>
<keyword evidence="4" id="KW-1185">Reference proteome</keyword>
<evidence type="ECO:0000259" key="2">
    <source>
        <dbReference type="PROSITE" id="PS50181"/>
    </source>
</evidence>
<dbReference type="InterPro" id="IPR036047">
    <property type="entry name" value="F-box-like_dom_sf"/>
</dbReference>
<dbReference type="Pfam" id="PF12937">
    <property type="entry name" value="F-box-like"/>
    <property type="match status" value="1"/>
</dbReference>
<protein>
    <submittedName>
        <fullName evidence="3">F-box domain protein</fullName>
    </submittedName>
</protein>
<feature type="domain" description="F-box" evidence="2">
    <location>
        <begin position="46"/>
        <end position="94"/>
    </location>
</feature>
<sequence length="412" mass="47308">MFPFFSTRKTAENRHHSRDRGRKFSSGLRKTKAHLDPASLPPVLSPSPLATLPTEIQVVIFIHCSIYDLLPLKLVCRSFNEILTCHESSIARQYLQLRRHGTLPSTVIGERIYTRNPEDDVVLLSDLFLPTKSANGGYLYTFRYLHSLRRTQNTCTQLSHYLANRVMTKFFTDNQTTIKASVPSKTERNLLFERGIAHLRFNLVPLAICAHYFLESYASARKEQVNSLLRQYEAGELPVPMDWVSRVRILEGLQSKILCSPPFTDTSTLLATHHFMCLLVLYLRRSAESDQFDTNDGWIAGLLATSGFGRIVEFFSADIGDGRNSRAERREFMANFDRDISAREEINSLVYAEVPGGMRHFYFTNEVWFGTADKEMTSRNVKPHDPERFSIWNEIPVLIWCRECNVVQGWLA</sequence>
<dbReference type="Proteomes" id="UP001201262">
    <property type="component" value="Unassembled WGS sequence"/>
</dbReference>
<dbReference type="CDD" id="cd09917">
    <property type="entry name" value="F-box_SF"/>
    <property type="match status" value="1"/>
</dbReference>
<comment type="caution">
    <text evidence="3">The sequence shown here is derived from an EMBL/GenBank/DDBJ whole genome shotgun (WGS) entry which is preliminary data.</text>
</comment>
<evidence type="ECO:0000313" key="4">
    <source>
        <dbReference type="Proteomes" id="UP001201262"/>
    </source>
</evidence>
<feature type="region of interest" description="Disordered" evidence="1">
    <location>
        <begin position="1"/>
        <end position="28"/>
    </location>
</feature>
<name>A0AAD4KRL4_9EURO</name>
<dbReference type="AlphaFoldDB" id="A0AAD4KRL4"/>
<evidence type="ECO:0000313" key="3">
    <source>
        <dbReference type="EMBL" id="KAH8694982.1"/>
    </source>
</evidence>
<dbReference type="GeneID" id="70246757"/>
<proteinExistence type="predicted"/>
<accession>A0AAD4KRL4</accession>
<dbReference type="EMBL" id="JAJTJA010000008">
    <property type="protein sequence ID" value="KAH8694982.1"/>
    <property type="molecule type" value="Genomic_DNA"/>
</dbReference>